<evidence type="ECO:0000256" key="2">
    <source>
        <dbReference type="ARBA" id="ARBA00022737"/>
    </source>
</evidence>
<dbReference type="CDD" id="cd00167">
    <property type="entry name" value="SANT"/>
    <property type="match status" value="2"/>
</dbReference>
<evidence type="ECO:0000256" key="6">
    <source>
        <dbReference type="ARBA" id="ARBA00023242"/>
    </source>
</evidence>
<dbReference type="SMART" id="SM00717">
    <property type="entry name" value="SANT"/>
    <property type="match status" value="2"/>
</dbReference>
<dbReference type="GO" id="GO:0005634">
    <property type="term" value="C:nucleus"/>
    <property type="evidence" value="ECO:0007669"/>
    <property type="project" value="UniProtKB-SubCell"/>
</dbReference>
<dbReference type="Pfam" id="PF00249">
    <property type="entry name" value="Myb_DNA-binding"/>
    <property type="match status" value="2"/>
</dbReference>
<feature type="domain" description="Myb-like" evidence="8">
    <location>
        <begin position="41"/>
        <end position="92"/>
    </location>
</feature>
<dbReference type="PANTHER" id="PTHR45614:SF300">
    <property type="entry name" value="MYB TRANSCRIPTION FACTOR"/>
    <property type="match status" value="1"/>
</dbReference>
<keyword evidence="4" id="KW-0238">DNA-binding</keyword>
<accession>A0AAD8HE04</accession>
<dbReference type="GO" id="GO:0000981">
    <property type="term" value="F:DNA-binding transcription factor activity, RNA polymerase II-specific"/>
    <property type="evidence" value="ECO:0007669"/>
    <property type="project" value="TreeGrafter"/>
</dbReference>
<dbReference type="SUPFAM" id="SSF46689">
    <property type="entry name" value="Homeodomain-like"/>
    <property type="match status" value="1"/>
</dbReference>
<evidence type="ECO:0000259" key="8">
    <source>
        <dbReference type="PROSITE" id="PS50090"/>
    </source>
</evidence>
<dbReference type="PANTHER" id="PTHR45614">
    <property type="entry name" value="MYB PROTEIN-RELATED"/>
    <property type="match status" value="1"/>
</dbReference>
<dbReference type="InterPro" id="IPR001005">
    <property type="entry name" value="SANT/Myb"/>
</dbReference>
<dbReference type="InterPro" id="IPR009057">
    <property type="entry name" value="Homeodomain-like_sf"/>
</dbReference>
<feature type="domain" description="Myb-like" evidence="8">
    <location>
        <begin position="93"/>
        <end position="143"/>
    </location>
</feature>
<feature type="region of interest" description="Disordered" evidence="7">
    <location>
        <begin position="1"/>
        <end position="49"/>
    </location>
</feature>
<evidence type="ECO:0000259" key="9">
    <source>
        <dbReference type="PROSITE" id="PS51294"/>
    </source>
</evidence>
<keyword evidence="2" id="KW-0677">Repeat</keyword>
<organism evidence="10 11">
    <name type="scientific">Heracleum sosnowskyi</name>
    <dbReference type="NCBI Taxonomy" id="360622"/>
    <lineage>
        <taxon>Eukaryota</taxon>
        <taxon>Viridiplantae</taxon>
        <taxon>Streptophyta</taxon>
        <taxon>Embryophyta</taxon>
        <taxon>Tracheophyta</taxon>
        <taxon>Spermatophyta</taxon>
        <taxon>Magnoliopsida</taxon>
        <taxon>eudicotyledons</taxon>
        <taxon>Gunneridae</taxon>
        <taxon>Pentapetalae</taxon>
        <taxon>asterids</taxon>
        <taxon>campanulids</taxon>
        <taxon>Apiales</taxon>
        <taxon>Apiaceae</taxon>
        <taxon>Apioideae</taxon>
        <taxon>apioid superclade</taxon>
        <taxon>Tordylieae</taxon>
        <taxon>Tordyliinae</taxon>
        <taxon>Heracleum</taxon>
    </lineage>
</organism>
<dbReference type="Proteomes" id="UP001237642">
    <property type="component" value="Unassembled WGS sequence"/>
</dbReference>
<evidence type="ECO:0000256" key="5">
    <source>
        <dbReference type="ARBA" id="ARBA00023163"/>
    </source>
</evidence>
<feature type="region of interest" description="Disordered" evidence="7">
    <location>
        <begin position="154"/>
        <end position="201"/>
    </location>
</feature>
<dbReference type="GO" id="GO:0000978">
    <property type="term" value="F:RNA polymerase II cis-regulatory region sequence-specific DNA binding"/>
    <property type="evidence" value="ECO:0007669"/>
    <property type="project" value="TreeGrafter"/>
</dbReference>
<feature type="compositionally biased region" description="Acidic residues" evidence="7">
    <location>
        <begin position="12"/>
        <end position="35"/>
    </location>
</feature>
<evidence type="ECO:0000256" key="1">
    <source>
        <dbReference type="ARBA" id="ARBA00004123"/>
    </source>
</evidence>
<keyword evidence="5" id="KW-0804">Transcription</keyword>
<evidence type="ECO:0000313" key="10">
    <source>
        <dbReference type="EMBL" id="KAK1365469.1"/>
    </source>
</evidence>
<keyword evidence="3" id="KW-0805">Transcription regulation</keyword>
<reference evidence="10" key="1">
    <citation type="submission" date="2023-02" db="EMBL/GenBank/DDBJ databases">
        <title>Genome of toxic invasive species Heracleum sosnowskyi carries increased number of genes despite the absence of recent whole-genome duplications.</title>
        <authorList>
            <person name="Schelkunov M."/>
            <person name="Shtratnikova V."/>
            <person name="Makarenko M."/>
            <person name="Klepikova A."/>
            <person name="Omelchenko D."/>
            <person name="Novikova G."/>
            <person name="Obukhova E."/>
            <person name="Bogdanov V."/>
            <person name="Penin A."/>
            <person name="Logacheva M."/>
        </authorList>
    </citation>
    <scope>NUCLEOTIDE SEQUENCE</scope>
    <source>
        <strain evidence="10">Hsosn_3</strain>
        <tissue evidence="10">Leaf</tissue>
    </source>
</reference>
<sequence length="375" mass="40778">MDNDLEMRDAIAVDDDGGDGDEDSLGGDEECAGEDGETKKSGGRVKGPWSENEDAVLSQIVGNFGARNWSLIAKAIPGRSGKSCRLRWCNQLDPALKRKPFTDEEDRLILEAHSIHGNKWAAIARLLPGRTDNAIKNHWNSALRRRAIELGKSRLEPGNGLEDASGDKSKASSEETLSCGDVSSYKSSGGKDVNSLETDDKNKDKVQTEYLLCNEAKDPPTLYKPVPRISAFSIYNPLDGPEPVVQHTGETCSQSVLFPPKPDAGMGKLLEGTYGERLVPRQCGYGCCGASTEKVSKSSLLGPEFSDYEEPPSFPCHELVALAADISNIAWFKSGLDNSNVKAPDHESGQLMMLRGYHVQMGHIDESKKNVHSQT</sequence>
<evidence type="ECO:0000256" key="3">
    <source>
        <dbReference type="ARBA" id="ARBA00023015"/>
    </source>
</evidence>
<name>A0AAD8HE04_9APIA</name>
<feature type="domain" description="HTH myb-type" evidence="9">
    <location>
        <begin position="93"/>
        <end position="147"/>
    </location>
</feature>
<evidence type="ECO:0000256" key="7">
    <source>
        <dbReference type="SAM" id="MobiDB-lite"/>
    </source>
</evidence>
<reference evidence="10" key="2">
    <citation type="submission" date="2023-05" db="EMBL/GenBank/DDBJ databases">
        <authorList>
            <person name="Schelkunov M.I."/>
        </authorList>
    </citation>
    <scope>NUCLEOTIDE SEQUENCE</scope>
    <source>
        <strain evidence="10">Hsosn_3</strain>
        <tissue evidence="10">Leaf</tissue>
    </source>
</reference>
<dbReference type="Gene3D" id="1.10.10.60">
    <property type="entry name" value="Homeodomain-like"/>
    <property type="match status" value="2"/>
</dbReference>
<dbReference type="EMBL" id="JAUIZM010000009">
    <property type="protein sequence ID" value="KAK1365469.1"/>
    <property type="molecule type" value="Genomic_DNA"/>
</dbReference>
<evidence type="ECO:0000256" key="4">
    <source>
        <dbReference type="ARBA" id="ARBA00023125"/>
    </source>
</evidence>
<gene>
    <name evidence="10" type="ORF">POM88_041030</name>
</gene>
<feature type="domain" description="HTH myb-type" evidence="9">
    <location>
        <begin position="44"/>
        <end position="92"/>
    </location>
</feature>
<keyword evidence="6" id="KW-0539">Nucleus</keyword>
<feature type="compositionally biased region" description="Basic and acidic residues" evidence="7">
    <location>
        <begin position="1"/>
        <end position="11"/>
    </location>
</feature>
<dbReference type="InterPro" id="IPR017930">
    <property type="entry name" value="Myb_dom"/>
</dbReference>
<dbReference type="FunFam" id="1.10.10.60:FF:000060">
    <property type="entry name" value="MYB transcription factor"/>
    <property type="match status" value="1"/>
</dbReference>
<keyword evidence="11" id="KW-1185">Reference proteome</keyword>
<dbReference type="AlphaFoldDB" id="A0AAD8HE04"/>
<dbReference type="PROSITE" id="PS50090">
    <property type="entry name" value="MYB_LIKE"/>
    <property type="match status" value="2"/>
</dbReference>
<dbReference type="InterPro" id="IPR050560">
    <property type="entry name" value="MYB_TF"/>
</dbReference>
<evidence type="ECO:0000313" key="11">
    <source>
        <dbReference type="Proteomes" id="UP001237642"/>
    </source>
</evidence>
<comment type="subcellular location">
    <subcellularLocation>
        <location evidence="1">Nucleus</location>
    </subcellularLocation>
</comment>
<dbReference type="PROSITE" id="PS51294">
    <property type="entry name" value="HTH_MYB"/>
    <property type="match status" value="2"/>
</dbReference>
<proteinExistence type="predicted"/>
<protein>
    <submittedName>
        <fullName evidence="10">Transcription factor MYB1</fullName>
    </submittedName>
</protein>
<comment type="caution">
    <text evidence="10">The sequence shown here is derived from an EMBL/GenBank/DDBJ whole genome shotgun (WGS) entry which is preliminary data.</text>
</comment>